<evidence type="ECO:0000256" key="9">
    <source>
        <dbReference type="ARBA" id="ARBA00023004"/>
    </source>
</evidence>
<dbReference type="SUPFAM" id="SSF81343">
    <property type="entry name" value="Fumarate reductase respiratory complex transmembrane subunits"/>
    <property type="match status" value="1"/>
</dbReference>
<dbReference type="InterPro" id="IPR000701">
    <property type="entry name" value="SuccDH_FuR_B_TM-su"/>
</dbReference>
<dbReference type="GO" id="GO:0046872">
    <property type="term" value="F:metal ion binding"/>
    <property type="evidence" value="ECO:0007669"/>
    <property type="project" value="UniProtKB-KW"/>
</dbReference>
<dbReference type="Pfam" id="PF01127">
    <property type="entry name" value="Sdh_cyt"/>
    <property type="match status" value="1"/>
</dbReference>
<comment type="caution">
    <text evidence="13">The sequence shown here is derived from an EMBL/GenBank/DDBJ whole genome shotgun (WGS) entry which is preliminary data.</text>
</comment>
<evidence type="ECO:0000256" key="2">
    <source>
        <dbReference type="ARBA" id="ARBA00007244"/>
    </source>
</evidence>
<evidence type="ECO:0000256" key="10">
    <source>
        <dbReference type="ARBA" id="ARBA00023128"/>
    </source>
</evidence>
<keyword evidence="6" id="KW-0999">Mitochondrion inner membrane</keyword>
<comment type="subcellular location">
    <subcellularLocation>
        <location evidence="1">Mitochondrion inner membrane</location>
        <topology evidence="1">Multi-pass membrane protein</topology>
    </subcellularLocation>
</comment>
<dbReference type="PANTHER" id="PTHR10978:SF5">
    <property type="entry name" value="SUCCINATE DEHYDROGENASE CYTOCHROME B560 SUBUNIT, MITOCHONDRIAL"/>
    <property type="match status" value="1"/>
</dbReference>
<evidence type="ECO:0000256" key="7">
    <source>
        <dbReference type="ARBA" id="ARBA00022946"/>
    </source>
</evidence>
<evidence type="ECO:0000256" key="6">
    <source>
        <dbReference type="ARBA" id="ARBA00022792"/>
    </source>
</evidence>
<dbReference type="Gene3D" id="1.20.1300.10">
    <property type="entry name" value="Fumarate reductase/succinate dehydrogenase, transmembrane subunit"/>
    <property type="match status" value="1"/>
</dbReference>
<accession>A0A5J5EQN0</accession>
<dbReference type="InterPro" id="IPR018495">
    <property type="entry name" value="Succ_DH_cyt_bsu_CS"/>
</dbReference>
<name>A0A5J5EQN0_9PEZI</name>
<keyword evidence="3" id="KW-0349">Heme</keyword>
<dbReference type="Proteomes" id="UP000326924">
    <property type="component" value="Unassembled WGS sequence"/>
</dbReference>
<keyword evidence="10" id="KW-0496">Mitochondrion</keyword>
<feature type="transmembrane region" description="Helical" evidence="12">
    <location>
        <begin position="156"/>
        <end position="177"/>
    </location>
</feature>
<dbReference type="InterPro" id="IPR034804">
    <property type="entry name" value="SQR/QFR_C/D"/>
</dbReference>
<evidence type="ECO:0000256" key="4">
    <source>
        <dbReference type="ARBA" id="ARBA00022692"/>
    </source>
</evidence>
<evidence type="ECO:0000256" key="5">
    <source>
        <dbReference type="ARBA" id="ARBA00022723"/>
    </source>
</evidence>
<evidence type="ECO:0000313" key="14">
    <source>
        <dbReference type="Proteomes" id="UP000326924"/>
    </source>
</evidence>
<dbReference type="NCBIfam" id="TIGR02970">
    <property type="entry name" value="succ_dehyd_cytB"/>
    <property type="match status" value="1"/>
</dbReference>
<comment type="similarity">
    <text evidence="2">Belongs to the cytochrome b560 family.</text>
</comment>
<dbReference type="PROSITE" id="PS01001">
    <property type="entry name" value="SDH_CYT_2"/>
    <property type="match status" value="1"/>
</dbReference>
<dbReference type="PANTHER" id="PTHR10978">
    <property type="entry name" value="SUCCINATE DEHYDROGENASE CYTOCHROME B560 SUBUNIT"/>
    <property type="match status" value="1"/>
</dbReference>
<organism evidence="13 14">
    <name type="scientific">Sphaerosporella brunnea</name>
    <dbReference type="NCBI Taxonomy" id="1250544"/>
    <lineage>
        <taxon>Eukaryota</taxon>
        <taxon>Fungi</taxon>
        <taxon>Dikarya</taxon>
        <taxon>Ascomycota</taxon>
        <taxon>Pezizomycotina</taxon>
        <taxon>Pezizomycetes</taxon>
        <taxon>Pezizales</taxon>
        <taxon>Pyronemataceae</taxon>
        <taxon>Sphaerosporella</taxon>
    </lineage>
</organism>
<dbReference type="InParanoid" id="A0A5J5EQN0"/>
<dbReference type="AlphaFoldDB" id="A0A5J5EQN0"/>
<feature type="transmembrane region" description="Helical" evidence="12">
    <location>
        <begin position="110"/>
        <end position="135"/>
    </location>
</feature>
<evidence type="ECO:0000256" key="8">
    <source>
        <dbReference type="ARBA" id="ARBA00022989"/>
    </source>
</evidence>
<dbReference type="FunFam" id="1.20.1300.10:FF:000008">
    <property type="entry name" value="Succinate dehydrogenase cytochrome b560 subunit"/>
    <property type="match status" value="1"/>
</dbReference>
<keyword evidence="7" id="KW-0809">Transit peptide</keyword>
<sequence>MSLSRTAFRAASQLSHRQPAAASFLLPRLQTRSAASTTPTTAAEAHSLLVSQRQKRPIAPHLSIYQPQLTWYMSSANRITGVLLSGTVYLFGISYAVAPWLGLHLESATIAAAVAALPVAVKLAIKATFATPFAFHCFNGVRHLIWDTAKELTIKGVYRTGYVVLASSAFAVTYLTFFA</sequence>
<keyword evidence="4 12" id="KW-0812">Transmembrane</keyword>
<proteinExistence type="inferred from homology"/>
<evidence type="ECO:0000256" key="11">
    <source>
        <dbReference type="ARBA" id="ARBA00023136"/>
    </source>
</evidence>
<feature type="transmembrane region" description="Helical" evidence="12">
    <location>
        <begin position="79"/>
        <end position="98"/>
    </location>
</feature>
<dbReference type="CDD" id="cd03499">
    <property type="entry name" value="SQR_TypeC_SdhC"/>
    <property type="match status" value="1"/>
</dbReference>
<evidence type="ECO:0008006" key="15">
    <source>
        <dbReference type="Google" id="ProtNLM"/>
    </source>
</evidence>
<dbReference type="GO" id="GO:0009055">
    <property type="term" value="F:electron transfer activity"/>
    <property type="evidence" value="ECO:0007669"/>
    <property type="project" value="InterPro"/>
</dbReference>
<dbReference type="GO" id="GO:0006121">
    <property type="term" value="P:mitochondrial electron transport, succinate to ubiquinone"/>
    <property type="evidence" value="ECO:0007669"/>
    <property type="project" value="TreeGrafter"/>
</dbReference>
<evidence type="ECO:0000313" key="13">
    <source>
        <dbReference type="EMBL" id="KAA8900728.1"/>
    </source>
</evidence>
<dbReference type="GO" id="GO:0005743">
    <property type="term" value="C:mitochondrial inner membrane"/>
    <property type="evidence" value="ECO:0007669"/>
    <property type="project" value="UniProtKB-SubCell"/>
</dbReference>
<keyword evidence="11 12" id="KW-0472">Membrane</keyword>
<evidence type="ECO:0000256" key="12">
    <source>
        <dbReference type="SAM" id="Phobius"/>
    </source>
</evidence>
<dbReference type="InterPro" id="IPR014314">
    <property type="entry name" value="Succ_DH_cytb556"/>
</dbReference>
<dbReference type="EMBL" id="VXIS01000150">
    <property type="protein sequence ID" value="KAA8900728.1"/>
    <property type="molecule type" value="Genomic_DNA"/>
</dbReference>
<keyword evidence="14" id="KW-1185">Reference proteome</keyword>
<dbReference type="OrthoDB" id="588261at2759"/>
<keyword evidence="5" id="KW-0479">Metal-binding</keyword>
<reference evidence="13 14" key="1">
    <citation type="submission" date="2019-09" db="EMBL/GenBank/DDBJ databases">
        <title>Draft genome of the ectomycorrhizal ascomycete Sphaerosporella brunnea.</title>
        <authorList>
            <consortium name="DOE Joint Genome Institute"/>
            <person name="Benucci G.M."/>
            <person name="Marozzi G."/>
            <person name="Antonielli L."/>
            <person name="Sanchez S."/>
            <person name="Marco P."/>
            <person name="Wang X."/>
            <person name="Falini L.B."/>
            <person name="Barry K."/>
            <person name="Haridas S."/>
            <person name="Lipzen A."/>
            <person name="Labutti K."/>
            <person name="Grigoriev I.V."/>
            <person name="Murat C."/>
            <person name="Martin F."/>
            <person name="Albertini E."/>
            <person name="Donnini D."/>
            <person name="Bonito G."/>
        </authorList>
    </citation>
    <scope>NUCLEOTIDE SEQUENCE [LARGE SCALE GENOMIC DNA]</scope>
    <source>
        <strain evidence="13 14">Sb_GMNB300</strain>
    </source>
</reference>
<keyword evidence="8 12" id="KW-1133">Transmembrane helix</keyword>
<evidence type="ECO:0000256" key="3">
    <source>
        <dbReference type="ARBA" id="ARBA00022617"/>
    </source>
</evidence>
<dbReference type="FunCoup" id="A0A5J5EQN0">
    <property type="interactions" value="389"/>
</dbReference>
<gene>
    <name evidence="13" type="ORF">FN846DRAFT_958072</name>
</gene>
<dbReference type="GO" id="GO:0006099">
    <property type="term" value="P:tricarboxylic acid cycle"/>
    <property type="evidence" value="ECO:0007669"/>
    <property type="project" value="InterPro"/>
</dbReference>
<evidence type="ECO:0000256" key="1">
    <source>
        <dbReference type="ARBA" id="ARBA00004448"/>
    </source>
</evidence>
<protein>
    <recommendedName>
        <fullName evidence="15">Succinate dehydrogenase cytochrome b560 subunit</fullName>
    </recommendedName>
</protein>
<keyword evidence="9" id="KW-0408">Iron</keyword>